<sequence>MTFALTLGREFFRRVESNKPRAGIVTNDVDGVTVRYGEPLHLRSGIGHKSLGNLPSPVFSYLLSNGNYANKKESNGQSLKTAVQSSSAWPESLSKPASLLVRCRMAQRRGWRHRTRAGCSPENFKDLAPLLVRQPGLSPRPFELGVDVFQERPLPARQVRTTQRLFDILS</sequence>
<keyword evidence="1" id="KW-0614">Plasmid</keyword>
<evidence type="ECO:0000313" key="1">
    <source>
        <dbReference type="EMBL" id="AUW46826.1"/>
    </source>
</evidence>
<accession>A0A2K9ZF14</accession>
<dbReference type="RefSeq" id="WP_158686979.1">
    <property type="nucleotide sequence ID" value="NZ_CP025014.1"/>
</dbReference>
<name>A0A2K9ZF14_RHILE</name>
<organism evidence="1 2">
    <name type="scientific">Rhizobium leguminosarum</name>
    <dbReference type="NCBI Taxonomy" id="384"/>
    <lineage>
        <taxon>Bacteria</taxon>
        <taxon>Pseudomonadati</taxon>
        <taxon>Pseudomonadota</taxon>
        <taxon>Alphaproteobacteria</taxon>
        <taxon>Hyphomicrobiales</taxon>
        <taxon>Rhizobiaceae</taxon>
        <taxon>Rhizobium/Agrobacterium group</taxon>
        <taxon>Rhizobium</taxon>
    </lineage>
</organism>
<proteinExistence type="predicted"/>
<dbReference type="AlphaFoldDB" id="A0A2K9ZF14"/>
<geneLocation type="plasmid" evidence="2">
    <name>prln2</name>
</geneLocation>
<protein>
    <submittedName>
        <fullName evidence="1">Uncharacterized protein</fullName>
    </submittedName>
</protein>
<gene>
    <name evidence="1" type="ORF">CUJ84_pRLN2000284</name>
</gene>
<dbReference type="EMBL" id="CP025014">
    <property type="protein sequence ID" value="AUW46826.1"/>
    <property type="molecule type" value="Genomic_DNA"/>
</dbReference>
<reference evidence="1 2" key="1">
    <citation type="submission" date="2017-11" db="EMBL/GenBank/DDBJ databases">
        <title>Complete genome of Rhizobium leguminosarum Norway, an ineffective micro-symbiont.</title>
        <authorList>
            <person name="Hoffrichter A."/>
            <person name="Liang J."/>
            <person name="Brachmann A."/>
            <person name="Marin M."/>
        </authorList>
    </citation>
    <scope>NUCLEOTIDE SEQUENCE [LARGE SCALE GENOMIC DNA]</scope>
    <source>
        <strain evidence="1 2">Norway</strain>
        <plasmid evidence="2">Plasmid prln2</plasmid>
    </source>
</reference>
<evidence type="ECO:0000313" key="2">
    <source>
        <dbReference type="Proteomes" id="UP000238523"/>
    </source>
</evidence>
<dbReference type="Proteomes" id="UP000238523">
    <property type="component" value="Plasmid pRLN2"/>
</dbReference>